<dbReference type="SUPFAM" id="SSF52540">
    <property type="entry name" value="P-loop containing nucleoside triphosphate hydrolases"/>
    <property type="match status" value="1"/>
</dbReference>
<accession>A0A2T4MWJ1</accession>
<feature type="compositionally biased region" description="Acidic residues" evidence="1">
    <location>
        <begin position="418"/>
        <end position="432"/>
    </location>
</feature>
<gene>
    <name evidence="2" type="ORF">DAA48_21170</name>
</gene>
<dbReference type="EMBL" id="PZKL01000045">
    <property type="protein sequence ID" value="PTH78953.1"/>
    <property type="molecule type" value="Genomic_DNA"/>
</dbReference>
<evidence type="ECO:0000313" key="3">
    <source>
        <dbReference type="Proteomes" id="UP000241986"/>
    </source>
</evidence>
<proteinExistence type="predicted"/>
<dbReference type="AlphaFoldDB" id="A0A2T4MWJ1"/>
<feature type="compositionally biased region" description="Polar residues" evidence="1">
    <location>
        <begin position="434"/>
        <end position="444"/>
    </location>
</feature>
<comment type="caution">
    <text evidence="2">The sequence shown here is derived from an EMBL/GenBank/DDBJ whole genome shotgun (WGS) entry which is preliminary data.</text>
</comment>
<dbReference type="InterPro" id="IPR027417">
    <property type="entry name" value="P-loop_NTPase"/>
</dbReference>
<sequence length="444" mass="49631">MSATIRLKERESILQSLRIGVTPKLGLQHIQVGRAKEVEALCKDVANISEGGSSFRLVIGEYGSGKTFFLSVVRAVALEKKLVTAHADLSPDRRIHSNAGQAQSLYSELMKNLSTRAKPDGNALTSVVERFISQSRQIAEERGLDTAVIIRERMEQLSEMVGGYDFAKVIQQYWHGYEHDKEHLKSAAIRWLRAEYTSKLEARTDLGVRSIISDADFYDALKIMSVFVRLAGYDGLMVGLDELVNLYKLHSSKARTSNYEQILRMLNDCLQGAASHIGFVLGGTPDFLYDQRRGLYSYEALRSRLAENDFAKKAGVIDYDSPVISLKNLSPEELFVLLKNLRNVYASGDESKYLVGDDALYSFLQHCNKTIGSAYFQTPRNTIKAFLDLLSVLEHNPQLKWQDLIAASKIEADTPSDFTEEEGDTDEDDESGDNGKSQLASFTL</sequence>
<feature type="region of interest" description="Disordered" evidence="1">
    <location>
        <begin position="412"/>
        <end position="444"/>
    </location>
</feature>
<evidence type="ECO:0000313" key="2">
    <source>
        <dbReference type="EMBL" id="PTH78953.1"/>
    </source>
</evidence>
<dbReference type="Pfam" id="PF10923">
    <property type="entry name" value="BrxC_BrxD"/>
    <property type="match status" value="1"/>
</dbReference>
<reference evidence="2 3" key="1">
    <citation type="submission" date="2018-03" db="EMBL/GenBank/DDBJ databases">
        <title>Aeromonas veronii whole genome sequencing and analysis.</title>
        <authorList>
            <person name="Xie H."/>
            <person name="Liu T."/>
            <person name="Wang K."/>
        </authorList>
    </citation>
    <scope>NUCLEOTIDE SEQUENCE [LARGE SCALE GENOMIC DNA]</scope>
    <source>
        <strain evidence="2 3">XH.VA.1</strain>
    </source>
</reference>
<keyword evidence="2" id="KW-0067">ATP-binding</keyword>
<dbReference type="InterPro" id="IPR021228">
    <property type="entry name" value="BrxD"/>
</dbReference>
<keyword evidence="2" id="KW-0547">Nucleotide-binding</keyword>
<organism evidence="2 3">
    <name type="scientific">Aeromonas veronii</name>
    <dbReference type="NCBI Taxonomy" id="654"/>
    <lineage>
        <taxon>Bacteria</taxon>
        <taxon>Pseudomonadati</taxon>
        <taxon>Pseudomonadota</taxon>
        <taxon>Gammaproteobacteria</taxon>
        <taxon>Aeromonadales</taxon>
        <taxon>Aeromonadaceae</taxon>
        <taxon>Aeromonas</taxon>
    </lineage>
</organism>
<dbReference type="Proteomes" id="UP000241986">
    <property type="component" value="Unassembled WGS sequence"/>
</dbReference>
<evidence type="ECO:0000256" key="1">
    <source>
        <dbReference type="SAM" id="MobiDB-lite"/>
    </source>
</evidence>
<protein>
    <submittedName>
        <fullName evidence="2">ATP-binding protein</fullName>
    </submittedName>
</protein>
<dbReference type="RefSeq" id="WP_107684578.1">
    <property type="nucleotide sequence ID" value="NZ_PZKL01000045.1"/>
</dbReference>
<dbReference type="GO" id="GO:0005524">
    <property type="term" value="F:ATP binding"/>
    <property type="evidence" value="ECO:0007669"/>
    <property type="project" value="UniProtKB-KW"/>
</dbReference>
<name>A0A2T4MWJ1_AERVE</name>